<dbReference type="PROSITE" id="PS50056">
    <property type="entry name" value="TYR_PHOSPHATASE_2"/>
    <property type="match status" value="1"/>
</dbReference>
<proteinExistence type="inferred from homology"/>
<dbReference type="Pfam" id="PF00782">
    <property type="entry name" value="DSPc"/>
    <property type="match status" value="1"/>
</dbReference>
<reference evidence="7" key="1">
    <citation type="submission" date="2021-01" db="EMBL/GenBank/DDBJ databases">
        <authorList>
            <consortium name="Genoscope - CEA"/>
            <person name="William W."/>
        </authorList>
    </citation>
    <scope>NUCLEOTIDE SEQUENCE</scope>
</reference>
<keyword evidence="8" id="KW-1185">Reference proteome</keyword>
<evidence type="ECO:0000259" key="5">
    <source>
        <dbReference type="PROSITE" id="PS50054"/>
    </source>
</evidence>
<dbReference type="PROSITE" id="PS00383">
    <property type="entry name" value="TYR_PHOSPHATASE_1"/>
    <property type="match status" value="1"/>
</dbReference>
<evidence type="ECO:0000313" key="7">
    <source>
        <dbReference type="EMBL" id="CAD8055145.1"/>
    </source>
</evidence>
<dbReference type="GO" id="GO:0008330">
    <property type="term" value="F:protein tyrosine/threonine phosphatase activity"/>
    <property type="evidence" value="ECO:0007669"/>
    <property type="project" value="TreeGrafter"/>
</dbReference>
<protein>
    <recommendedName>
        <fullName evidence="2">protein-tyrosine-phosphatase</fullName>
        <ecNumber evidence="2">3.1.3.48</ecNumber>
    </recommendedName>
</protein>
<keyword evidence="4" id="KW-0904">Protein phosphatase</keyword>
<dbReference type="AlphaFoldDB" id="A0A8S1KN25"/>
<dbReference type="PROSITE" id="PS50054">
    <property type="entry name" value="TYR_PHOSPHATASE_DUAL"/>
    <property type="match status" value="1"/>
</dbReference>
<keyword evidence="3" id="KW-0378">Hydrolase</keyword>
<dbReference type="Proteomes" id="UP000692954">
    <property type="component" value="Unassembled WGS sequence"/>
</dbReference>
<dbReference type="SMART" id="SM00195">
    <property type="entry name" value="DSPc"/>
    <property type="match status" value="1"/>
</dbReference>
<gene>
    <name evidence="7" type="ORF">PSON_ATCC_30995.1.T0090094</name>
</gene>
<dbReference type="InterPro" id="IPR000387">
    <property type="entry name" value="Tyr_Pase_dom"/>
</dbReference>
<dbReference type="PANTHER" id="PTHR10159:SF511">
    <property type="entry name" value="DUAL SPECIFICITY PROTEIN PHOSPHATASE 1"/>
    <property type="match status" value="1"/>
</dbReference>
<feature type="domain" description="Tyrosine-protein phosphatase" evidence="5">
    <location>
        <begin position="27"/>
        <end position="169"/>
    </location>
</feature>
<evidence type="ECO:0000256" key="2">
    <source>
        <dbReference type="ARBA" id="ARBA00013064"/>
    </source>
</evidence>
<name>A0A8S1KN25_9CILI</name>
<feature type="domain" description="Tyrosine specific protein phosphatases" evidence="6">
    <location>
        <begin position="87"/>
        <end position="147"/>
    </location>
</feature>
<organism evidence="7 8">
    <name type="scientific">Paramecium sonneborni</name>
    <dbReference type="NCBI Taxonomy" id="65129"/>
    <lineage>
        <taxon>Eukaryota</taxon>
        <taxon>Sar</taxon>
        <taxon>Alveolata</taxon>
        <taxon>Ciliophora</taxon>
        <taxon>Intramacronucleata</taxon>
        <taxon>Oligohymenophorea</taxon>
        <taxon>Peniculida</taxon>
        <taxon>Parameciidae</taxon>
        <taxon>Paramecium</taxon>
    </lineage>
</organism>
<dbReference type="GO" id="GO:0043409">
    <property type="term" value="P:negative regulation of MAPK cascade"/>
    <property type="evidence" value="ECO:0007669"/>
    <property type="project" value="TreeGrafter"/>
</dbReference>
<accession>A0A8S1KN25</accession>
<dbReference type="PANTHER" id="PTHR10159">
    <property type="entry name" value="DUAL SPECIFICITY PROTEIN PHOSPHATASE"/>
    <property type="match status" value="1"/>
</dbReference>
<comment type="similarity">
    <text evidence="1">Belongs to the protein-tyrosine phosphatase family. Non-receptor class dual specificity subfamily.</text>
</comment>
<dbReference type="InterPro" id="IPR016130">
    <property type="entry name" value="Tyr_Pase_AS"/>
</dbReference>
<evidence type="ECO:0000313" key="8">
    <source>
        <dbReference type="Proteomes" id="UP000692954"/>
    </source>
</evidence>
<comment type="caution">
    <text evidence="7">The sequence shown here is derived from an EMBL/GenBank/DDBJ whole genome shotgun (WGS) entry which is preliminary data.</text>
</comment>
<sequence>MFENNSVKYVPSVPKIVDPEPITCIIEPSEEEGGLYLGNLEAANNVDLLRKLKIRAVLTASQETAVKYQEHVVHFHEIIMAHDKADYDIIQHFEQAYEFIDRHRKYTNVFVHCFAGISRSASMVTAYLMKKYNLSFEKALWNVKAKRRQVHPNVGFIRQLQKYETVLKNQAISNAPSRIQYQQQQFPQYGFIQQQIQQPIQQSILTPFIQQSVQQPWNQSQRYDELVQYY</sequence>
<evidence type="ECO:0000256" key="1">
    <source>
        <dbReference type="ARBA" id="ARBA00008601"/>
    </source>
</evidence>
<evidence type="ECO:0000256" key="3">
    <source>
        <dbReference type="ARBA" id="ARBA00022801"/>
    </source>
</evidence>
<dbReference type="EC" id="3.1.3.48" evidence="2"/>
<dbReference type="GO" id="GO:0017017">
    <property type="term" value="F:MAP kinase tyrosine/serine/threonine phosphatase activity"/>
    <property type="evidence" value="ECO:0007669"/>
    <property type="project" value="TreeGrafter"/>
</dbReference>
<dbReference type="InterPro" id="IPR020422">
    <property type="entry name" value="TYR_PHOSPHATASE_DUAL_dom"/>
</dbReference>
<dbReference type="FunFam" id="3.90.190.10:FF:000128">
    <property type="entry name" value="Uncharacterized protein"/>
    <property type="match status" value="1"/>
</dbReference>
<dbReference type="CDD" id="cd14498">
    <property type="entry name" value="DSP"/>
    <property type="match status" value="1"/>
</dbReference>
<dbReference type="InterPro" id="IPR000340">
    <property type="entry name" value="Dual-sp_phosphatase_cat-dom"/>
</dbReference>
<evidence type="ECO:0000259" key="6">
    <source>
        <dbReference type="PROSITE" id="PS50056"/>
    </source>
</evidence>
<dbReference type="GO" id="GO:0005737">
    <property type="term" value="C:cytoplasm"/>
    <property type="evidence" value="ECO:0007669"/>
    <property type="project" value="TreeGrafter"/>
</dbReference>
<dbReference type="OrthoDB" id="10252009at2759"/>
<evidence type="ECO:0000256" key="4">
    <source>
        <dbReference type="ARBA" id="ARBA00022912"/>
    </source>
</evidence>
<dbReference type="EMBL" id="CAJJDN010000009">
    <property type="protein sequence ID" value="CAD8055145.1"/>
    <property type="molecule type" value="Genomic_DNA"/>
</dbReference>
<dbReference type="GO" id="GO:0033550">
    <property type="term" value="F:MAP kinase tyrosine phosphatase activity"/>
    <property type="evidence" value="ECO:0007669"/>
    <property type="project" value="TreeGrafter"/>
</dbReference>